<keyword evidence="2" id="KW-0732">Signal</keyword>
<dbReference type="EMBL" id="MCGR01000066">
    <property type="protein sequence ID" value="ORY64616.1"/>
    <property type="molecule type" value="Genomic_DNA"/>
</dbReference>
<name>A0A1Y2DZT7_9BASI</name>
<keyword evidence="4" id="KW-1185">Reference proteome</keyword>
<evidence type="ECO:0000256" key="1">
    <source>
        <dbReference type="SAM" id="MobiDB-lite"/>
    </source>
</evidence>
<feature type="compositionally biased region" description="Basic and acidic residues" evidence="1">
    <location>
        <begin position="197"/>
        <end position="220"/>
    </location>
</feature>
<comment type="caution">
    <text evidence="3">The sequence shown here is derived from an EMBL/GenBank/DDBJ whole genome shotgun (WGS) entry which is preliminary data.</text>
</comment>
<dbReference type="InParanoid" id="A0A1Y2DZT7"/>
<protein>
    <submittedName>
        <fullName evidence="3">Uncharacterized protein</fullName>
    </submittedName>
</protein>
<gene>
    <name evidence="3" type="ORF">BCR35DRAFT_326604</name>
</gene>
<dbReference type="AlphaFoldDB" id="A0A1Y2DZT7"/>
<feature type="signal peptide" evidence="2">
    <location>
        <begin position="1"/>
        <end position="21"/>
    </location>
</feature>
<dbReference type="OrthoDB" id="2522448at2759"/>
<evidence type="ECO:0000313" key="4">
    <source>
        <dbReference type="Proteomes" id="UP000193467"/>
    </source>
</evidence>
<feature type="region of interest" description="Disordered" evidence="1">
    <location>
        <begin position="111"/>
        <end position="229"/>
    </location>
</feature>
<feature type="compositionally biased region" description="Low complexity" evidence="1">
    <location>
        <begin position="186"/>
        <end position="196"/>
    </location>
</feature>
<dbReference type="Proteomes" id="UP000193467">
    <property type="component" value="Unassembled WGS sequence"/>
</dbReference>
<sequence>MRTTELLAILLPLLLVPSLLACLVFSRYKFRKSRRARSKPVDPAYEAKINRVALPTPRSAEDEEDEDGAAEEKGGWKDMFGGSWGVTPLAGVGPNGTRTFVGGLWGLDGGQPAGWSSSGDVESPPPPSYPSSPRESHFSRASRASRRSQLSYRGTGNGEDGLGAVDELGMLEKGSGRRREVETPEVESFVESGSGSMREEEGMMMREVRSESREEQRSSEKASILRGAA</sequence>
<proteinExistence type="predicted"/>
<evidence type="ECO:0000313" key="3">
    <source>
        <dbReference type="EMBL" id="ORY64616.1"/>
    </source>
</evidence>
<dbReference type="PROSITE" id="PS51257">
    <property type="entry name" value="PROKAR_LIPOPROTEIN"/>
    <property type="match status" value="1"/>
</dbReference>
<feature type="region of interest" description="Disordered" evidence="1">
    <location>
        <begin position="52"/>
        <end position="79"/>
    </location>
</feature>
<accession>A0A1Y2DZT7</accession>
<reference evidence="3 4" key="1">
    <citation type="submission" date="2016-07" db="EMBL/GenBank/DDBJ databases">
        <title>Pervasive Adenine N6-methylation of Active Genes in Fungi.</title>
        <authorList>
            <consortium name="DOE Joint Genome Institute"/>
            <person name="Mondo S.J."/>
            <person name="Dannebaum R.O."/>
            <person name="Kuo R.C."/>
            <person name="Labutti K."/>
            <person name="Haridas S."/>
            <person name="Kuo A."/>
            <person name="Salamov A."/>
            <person name="Ahrendt S.R."/>
            <person name="Lipzen A."/>
            <person name="Sullivan W."/>
            <person name="Andreopoulos W.B."/>
            <person name="Clum A."/>
            <person name="Lindquist E."/>
            <person name="Daum C."/>
            <person name="Ramamoorthy G.K."/>
            <person name="Gryganskyi A."/>
            <person name="Culley D."/>
            <person name="Magnuson J.K."/>
            <person name="James T.Y."/>
            <person name="O'Malley M.A."/>
            <person name="Stajich J.E."/>
            <person name="Spatafora J.W."/>
            <person name="Visel A."/>
            <person name="Grigoriev I.V."/>
        </authorList>
    </citation>
    <scope>NUCLEOTIDE SEQUENCE [LARGE SCALE GENOMIC DNA]</scope>
    <source>
        <strain evidence="3 4">62-1032</strain>
    </source>
</reference>
<feature type="chain" id="PRO_5013299536" evidence="2">
    <location>
        <begin position="22"/>
        <end position="229"/>
    </location>
</feature>
<evidence type="ECO:0000256" key="2">
    <source>
        <dbReference type="SAM" id="SignalP"/>
    </source>
</evidence>
<organism evidence="3 4">
    <name type="scientific">Leucosporidium creatinivorum</name>
    <dbReference type="NCBI Taxonomy" id="106004"/>
    <lineage>
        <taxon>Eukaryota</taxon>
        <taxon>Fungi</taxon>
        <taxon>Dikarya</taxon>
        <taxon>Basidiomycota</taxon>
        <taxon>Pucciniomycotina</taxon>
        <taxon>Microbotryomycetes</taxon>
        <taxon>Leucosporidiales</taxon>
        <taxon>Leucosporidium</taxon>
    </lineage>
</organism>
<feature type="compositionally biased region" description="Low complexity" evidence="1">
    <location>
        <begin position="139"/>
        <end position="153"/>
    </location>
</feature>